<name>A0A6A4GF82_9AGAR</name>
<reference evidence="1" key="1">
    <citation type="journal article" date="2019" name="Environ. Microbiol.">
        <title>Fungal ecological strategies reflected in gene transcription - a case study of two litter decomposers.</title>
        <authorList>
            <person name="Barbi F."/>
            <person name="Kohler A."/>
            <person name="Barry K."/>
            <person name="Baskaran P."/>
            <person name="Daum C."/>
            <person name="Fauchery L."/>
            <person name="Ihrmark K."/>
            <person name="Kuo A."/>
            <person name="LaButti K."/>
            <person name="Lipzen A."/>
            <person name="Morin E."/>
            <person name="Grigoriev I.V."/>
            <person name="Henrissat B."/>
            <person name="Lindahl B."/>
            <person name="Martin F."/>
        </authorList>
    </citation>
    <scope>NUCLEOTIDE SEQUENCE</scope>
    <source>
        <strain evidence="1">JB14</strain>
    </source>
</reference>
<dbReference type="EMBL" id="ML770187">
    <property type="protein sequence ID" value="KAE9384232.1"/>
    <property type="molecule type" value="Genomic_DNA"/>
</dbReference>
<organism evidence="1 2">
    <name type="scientific">Gymnopus androsaceus JB14</name>
    <dbReference type="NCBI Taxonomy" id="1447944"/>
    <lineage>
        <taxon>Eukaryota</taxon>
        <taxon>Fungi</taxon>
        <taxon>Dikarya</taxon>
        <taxon>Basidiomycota</taxon>
        <taxon>Agaricomycotina</taxon>
        <taxon>Agaricomycetes</taxon>
        <taxon>Agaricomycetidae</taxon>
        <taxon>Agaricales</taxon>
        <taxon>Marasmiineae</taxon>
        <taxon>Omphalotaceae</taxon>
        <taxon>Gymnopus</taxon>
    </lineage>
</organism>
<dbReference type="OrthoDB" id="2665372at2759"/>
<accession>A0A6A4GF82</accession>
<evidence type="ECO:0008006" key="3">
    <source>
        <dbReference type="Google" id="ProtNLM"/>
    </source>
</evidence>
<evidence type="ECO:0000313" key="1">
    <source>
        <dbReference type="EMBL" id="KAE9384232.1"/>
    </source>
</evidence>
<keyword evidence="2" id="KW-1185">Reference proteome</keyword>
<protein>
    <recommendedName>
        <fullName evidence="3">CxC1-like cysteine cluster associated with KDZ transposases domain-containing protein</fullName>
    </recommendedName>
</protein>
<evidence type="ECO:0000313" key="2">
    <source>
        <dbReference type="Proteomes" id="UP000799118"/>
    </source>
</evidence>
<dbReference type="AlphaFoldDB" id="A0A6A4GF82"/>
<dbReference type="Proteomes" id="UP000799118">
    <property type="component" value="Unassembled WGS sequence"/>
</dbReference>
<gene>
    <name evidence="1" type="ORF">BT96DRAFT_842548</name>
</gene>
<proteinExistence type="predicted"/>
<sequence length="103" mass="11768">QSLLHAGLLPTTPLAHTYAVTIHTMQLYHTLFCHCPKIGSQPFTKTLCDLAREPFKPHMSTTLSAAFDIYCFLIQSIRQWINAVLGCDDKDWWMLNPCPPCQY</sequence>
<feature type="non-terminal residue" evidence="1">
    <location>
        <position position="1"/>
    </location>
</feature>